<accession>B5Y7C0</accession>
<dbReference type="Proteomes" id="UP000001732">
    <property type="component" value="Chromosome"/>
</dbReference>
<keyword evidence="2" id="KW-1185">Reference proteome</keyword>
<protein>
    <submittedName>
        <fullName evidence="1">Uncharacterized protein</fullName>
    </submittedName>
</protein>
<dbReference type="STRING" id="309798.COPRO5265_0300"/>
<gene>
    <name evidence="1" type="ordered locus">COPRO5265_0300</name>
</gene>
<dbReference type="OrthoDB" id="9958427at2"/>
<dbReference type="AlphaFoldDB" id="B5Y7C0"/>
<reference evidence="1 2" key="2">
    <citation type="journal article" date="2014" name="Genome Announc.">
        <title>Complete Genome Sequence of Coprothermobacter proteolyticus DSM 5265.</title>
        <authorList>
            <person name="Alexiev A."/>
            <person name="Coil D.A."/>
            <person name="Badger J.H."/>
            <person name="Enticknap J."/>
            <person name="Ward N."/>
            <person name="Robb F.T."/>
            <person name="Eisen J.A."/>
        </authorList>
    </citation>
    <scope>NUCLEOTIDE SEQUENCE [LARGE SCALE GENOMIC DNA]</scope>
    <source>
        <strain evidence="2">ATCC 35245 / DSM 5265 / OCM 4 / BT</strain>
    </source>
</reference>
<reference evidence="2" key="1">
    <citation type="submission" date="2008-08" db="EMBL/GenBank/DDBJ databases">
        <title>The complete genome sequence of Coprothermobacter proteolyticus strain ATCC 5245 / DSM 5265 / BT.</title>
        <authorList>
            <person name="Dodson R.J."/>
            <person name="Durkin A.S."/>
            <person name="Wu M."/>
            <person name="Eisen J."/>
            <person name="Sutton G."/>
        </authorList>
    </citation>
    <scope>NUCLEOTIDE SEQUENCE [LARGE SCALE GENOMIC DNA]</scope>
    <source>
        <strain evidence="2">ATCC 35245 / DSM 5265 / OCM 4 / BT</strain>
    </source>
</reference>
<evidence type="ECO:0000313" key="2">
    <source>
        <dbReference type="Proteomes" id="UP000001732"/>
    </source>
</evidence>
<name>B5Y7C0_COPPD</name>
<dbReference type="RefSeq" id="WP_012544139.1">
    <property type="nucleotide sequence ID" value="NC_011295.1"/>
</dbReference>
<dbReference type="KEGG" id="cpo:COPRO5265_0300"/>
<sequence>MRIDGSGSIDPKHVELVKRVSERFKLTDAQSVERTDKRMSDIVLARVLQSFKESRVNHLDEVRERSKDNAVDVERIARSLVEKTKEDAEV</sequence>
<dbReference type="HOGENOM" id="CLU_2435786_0_0_9"/>
<dbReference type="EMBL" id="CP001145">
    <property type="protein sequence ID" value="ACI17487.1"/>
    <property type="molecule type" value="Genomic_DNA"/>
</dbReference>
<evidence type="ECO:0000313" key="1">
    <source>
        <dbReference type="EMBL" id="ACI17487.1"/>
    </source>
</evidence>
<proteinExistence type="predicted"/>
<organism evidence="1 2">
    <name type="scientific">Coprothermobacter proteolyticus (strain ATCC 35245 / DSM 5265 / OCM 4 / BT)</name>
    <dbReference type="NCBI Taxonomy" id="309798"/>
    <lineage>
        <taxon>Bacteria</taxon>
        <taxon>Pseudomonadati</taxon>
        <taxon>Coprothermobacterota</taxon>
        <taxon>Coprothermobacteria</taxon>
        <taxon>Coprothermobacterales</taxon>
        <taxon>Coprothermobacteraceae</taxon>
        <taxon>Coprothermobacter</taxon>
    </lineage>
</organism>